<organism evidence="4 5">
    <name type="scientific">Micromonospora qiuiae</name>
    <dbReference type="NCBI Taxonomy" id="502268"/>
    <lineage>
        <taxon>Bacteria</taxon>
        <taxon>Bacillati</taxon>
        <taxon>Actinomycetota</taxon>
        <taxon>Actinomycetes</taxon>
        <taxon>Micromonosporales</taxon>
        <taxon>Micromonosporaceae</taxon>
        <taxon>Micromonospora</taxon>
    </lineage>
</organism>
<name>A0ABQ4JFI3_9ACTN</name>
<feature type="domain" description="wHTH-Hsp90 Na associated" evidence="3">
    <location>
        <begin position="1578"/>
        <end position="1627"/>
    </location>
</feature>
<keyword evidence="5" id="KW-1185">Reference proteome</keyword>
<feature type="domain" description="iHD-CE" evidence="2">
    <location>
        <begin position="256"/>
        <end position="610"/>
    </location>
</feature>
<evidence type="ECO:0008006" key="6">
    <source>
        <dbReference type="Google" id="ProtNLM"/>
    </source>
</evidence>
<accession>A0ABQ4JFI3</accession>
<evidence type="ECO:0000259" key="2">
    <source>
        <dbReference type="Pfam" id="PF24401"/>
    </source>
</evidence>
<dbReference type="InterPro" id="IPR011600">
    <property type="entry name" value="Pept_C14_caspase"/>
</dbReference>
<dbReference type="Pfam" id="PF00656">
    <property type="entry name" value="Peptidase_C14"/>
    <property type="match status" value="1"/>
</dbReference>
<dbReference type="InterPro" id="IPR056507">
    <property type="entry name" value="wHTH-HSP90_Na-assoc"/>
</dbReference>
<dbReference type="SUPFAM" id="SSF55874">
    <property type="entry name" value="ATPase domain of HSP90 chaperone/DNA topoisomerase II/histidine kinase"/>
    <property type="match status" value="1"/>
</dbReference>
<gene>
    <name evidence="4" type="ORF">Vqi01_42660</name>
</gene>
<dbReference type="Proteomes" id="UP000653076">
    <property type="component" value="Unassembled WGS sequence"/>
</dbReference>
<feature type="domain" description="Peptidase C14 caspase" evidence="1">
    <location>
        <begin position="29"/>
        <end position="233"/>
    </location>
</feature>
<dbReference type="RefSeq" id="WP_204036580.1">
    <property type="nucleotide sequence ID" value="NZ_BOPC01000061.1"/>
</dbReference>
<reference evidence="4 5" key="1">
    <citation type="submission" date="2021-01" db="EMBL/GenBank/DDBJ databases">
        <title>Whole genome shotgun sequence of Verrucosispora qiuiae NBRC 106684.</title>
        <authorList>
            <person name="Komaki H."/>
            <person name="Tamura T."/>
        </authorList>
    </citation>
    <scope>NUCLEOTIDE SEQUENCE [LARGE SCALE GENOMIC DNA]</scope>
    <source>
        <strain evidence="4 5">NBRC 106684</strain>
    </source>
</reference>
<evidence type="ECO:0000313" key="5">
    <source>
        <dbReference type="Proteomes" id="UP000653076"/>
    </source>
</evidence>
<dbReference type="InterPro" id="IPR056506">
    <property type="entry name" value="iHD-CE"/>
</dbReference>
<dbReference type="SUPFAM" id="SSF52129">
    <property type="entry name" value="Caspase-like"/>
    <property type="match status" value="1"/>
</dbReference>
<dbReference type="Gene3D" id="3.30.565.10">
    <property type="entry name" value="Histidine kinase-like ATPase, C-terminal domain"/>
    <property type="match status" value="1"/>
</dbReference>
<dbReference type="Pfam" id="PF24410">
    <property type="entry name" value="wHTH-HSP90_Na-assoc"/>
    <property type="match status" value="1"/>
</dbReference>
<proteinExistence type="predicted"/>
<evidence type="ECO:0000313" key="4">
    <source>
        <dbReference type="EMBL" id="GIJ29104.1"/>
    </source>
</evidence>
<dbReference type="InterPro" id="IPR036890">
    <property type="entry name" value="HATPase_C_sf"/>
</dbReference>
<evidence type="ECO:0000259" key="1">
    <source>
        <dbReference type="Pfam" id="PF00656"/>
    </source>
</evidence>
<comment type="caution">
    <text evidence="4">The sequence shown here is derived from an EMBL/GenBank/DDBJ whole genome shotgun (WGS) entry which is preliminary data.</text>
</comment>
<dbReference type="EMBL" id="BOPC01000061">
    <property type="protein sequence ID" value="GIJ29104.1"/>
    <property type="molecule type" value="Genomic_DNA"/>
</dbReference>
<protein>
    <recommendedName>
        <fullName evidence="6">Caspase domain-containing protein</fullName>
    </recommendedName>
</protein>
<dbReference type="Gene3D" id="3.40.50.1460">
    <property type="match status" value="1"/>
</dbReference>
<evidence type="ECO:0000259" key="3">
    <source>
        <dbReference type="Pfam" id="PF24410"/>
    </source>
</evidence>
<dbReference type="InterPro" id="IPR029030">
    <property type="entry name" value="Caspase-like_dom_sf"/>
</dbReference>
<sequence>MSDRFALLIGVPRCDDAEMFSPIPEEVVRADITRMRDALAGSGYQITVLGVAPDGPVVEGEQRIPGEVTRTRCLTTLDRLCRQVPAEGTLLLYFSGHGVRLEGRDYLVPEDFRSTGDSRADEEALVSLDLSAQVGICLAGIGVAFVDACRDNPDHSFDISQMQGLPQLPDGAFALVAGCDRGEVCRYDARGSLFTRALADALGIRHPARTVSEVVAATRTALSGSEQTPTARATSGLTDARFSEPICDGLRIFDEWRAGATETELWQLVEKAGSTKREPISAVIRDLVEGYASTVIGVPARQRHTARPQDPWIDDAYPQRVLSVLHSLLRPETGDTRDLRPEDWVAHVTLPPAEVAVLVIAPYLREAVLALGMFDLHRLNPRNVRPTFRAGLRFDLEVVYAAYDQLCRRVIQLDEASAEQDAIVTWMAYQWLLGREDLWCHDTVREWATTAASKLLSALDETPSAGAVAEYADLLLSVAHAVGSVESVEPFENSPDHRNSRVLARLSSLAGVLAADPRRLPQVVPDHIGIRDPVTLADLREILATAQWRRTPTSMDLEAVCQHPAIHVALNDLAARAEEIRRLIVGTANRYEQPYLARLPPAFTADAVRARRIAGQGALYHLPLLRFSLAADKVQGMLMGSQLYGDRAVAIRELYQNALDACRYREMRLRAHYHDAQQEVDGWTPRIIFRQGVEPTGQPYLECQDNGVGMTEYVITRVFAEAGTRFVQTERFRREQARWQQVDAALRLHANSQFGIGVFSYFMLASEISITTVPTLETGFTGPEALQISIAGNGNLFRVRRTPDVPGGIRNGGTIIRLHLSFDDGVSCAQALREHLHLPEYRVDVEAHGEVVDTWHPGELRMNGPIGSYVQASAHVWWIADEGRYLTDGIQVLPPRPRSTLTGRPTTDNPFGFVLNMTGRHRPRISVDRREILEWDARWVSAQLRAAIPALRDWSGLSLQWLWRLATADRELAGWVFDELGDLELPVRPVRSSITVNLGLVGCLPEDAHLQPDRDRWPHLPGAGLPRWIHAWRTKLWRGVEGTNDGTREPTYLPPDRLDGYPVIHPNHLDILHRPVMDAYTFRRRRDTRGLSNEEFMRLLRPYVIAGLDLRPLRAAPEHAALMAMLPPELKTDENVPVPLGLRLVGAAWLSGRSIGEAWRALTSSAGTELASSRLSESEIKPVDGYVPDNIDRRLVHRDFRDEYYDTRWLSGLSVRHLQAAGEVLGIGTPDLVERVDRLRALGIWSPIRPGWNGTVRLQGDDPVQAWLLALERPVKAMDLLILAIQSGESVRRVADRVNAASAASDLTVTLPELSGVADIIPGPDEWELLSASEVWDAGAPLVHRLGRIVSAVAAVGMARGTGERLDAALAKLVPFWELQGEVTPPMLVAIAGAARITLGEIRDQLLRYFAPHLDLSAIAAELPATLRRRNVRFERVWMLLTETETRPRWQSPAPLHLVWHAHVSGKSVGEVLSEMSPYQELGAILPEWAPGDDRTVPDGYDVLMLTDELPPDEGRGFSSQKPPRRPLVDHTVTPLHLLRLAARYGWEPGVAYDRLARFRPLGLRIDFDRDDCPDGIVAWQDLIVLTEELDGWAPPLHGDVTADQIALAASAVAEPVAVTHARLQRYATLFGLQIPDPPEESNDGR</sequence>
<dbReference type="Pfam" id="PF24401">
    <property type="entry name" value="iHD-CE"/>
    <property type="match status" value="1"/>
</dbReference>